<feature type="compositionally biased region" description="Polar residues" evidence="1">
    <location>
        <begin position="286"/>
        <end position="317"/>
    </location>
</feature>
<sequence>MYFSRYANSSSTGQRPGRTPDYGNGPRAGRFFIDEAATRNDLLDERPEWRFSCYTGAGQGCTDTPKHLIGGNLEQSFEEQRMLFYAARDDGTIELERALTQQADSQVSTILNNMKGAIQFAVNGKREEGNRWAIVDECNKQTPENERGIFARNARPRSQGASGIFGAPAVSSTFGQASTPSPFGQASTPAAFGQSSTPATFGQASAPTPFGQPSAPTAFGQPSVPGAFGQASAPTAFGQPSLLGQPSPFGKPSEPVQSSGFGQPSQLGQSAAFGAPSTAFGAPSALGQNPSPFGQPSLPGQTSAFGQPSSPAHNSFGANKPQVPAFGSATPFGQASAAASSFGQPSSQPASGVTRSGEPVSVTPQDANAKPRPEDPPEELYEGNKAVFEEAYAWVREHGSFKDGIMPEVAPLHYWVGWGPEEMKFKN</sequence>
<dbReference type="OrthoDB" id="20729at2759"/>
<dbReference type="GO" id="GO:0005634">
    <property type="term" value="C:nucleus"/>
    <property type="evidence" value="ECO:0007669"/>
    <property type="project" value="TreeGrafter"/>
</dbReference>
<evidence type="ECO:0000313" key="3">
    <source>
        <dbReference type="Proteomes" id="UP000316270"/>
    </source>
</evidence>
<dbReference type="PANTHER" id="PTHR21099:SF2">
    <property type="entry name" value="SI:CH211-113E8.11"/>
    <property type="match status" value="1"/>
</dbReference>
<dbReference type="STRING" id="50376.A0A517L721"/>
<organism evidence="2 3">
    <name type="scientific">Venturia effusa</name>
    <dbReference type="NCBI Taxonomy" id="50376"/>
    <lineage>
        <taxon>Eukaryota</taxon>
        <taxon>Fungi</taxon>
        <taxon>Dikarya</taxon>
        <taxon>Ascomycota</taxon>
        <taxon>Pezizomycotina</taxon>
        <taxon>Dothideomycetes</taxon>
        <taxon>Pleosporomycetidae</taxon>
        <taxon>Venturiales</taxon>
        <taxon>Venturiaceae</taxon>
        <taxon>Venturia</taxon>
    </lineage>
</organism>
<keyword evidence="3" id="KW-1185">Reference proteome</keyword>
<reference evidence="2 3" key="1">
    <citation type="submission" date="2019-07" db="EMBL/GenBank/DDBJ databases">
        <title>Finished genome of Venturia effusa.</title>
        <authorList>
            <person name="Young C.A."/>
            <person name="Cox M.P."/>
            <person name="Ganley A.R.D."/>
            <person name="David W.J."/>
        </authorList>
    </citation>
    <scope>NUCLEOTIDE SEQUENCE [LARGE SCALE GENOMIC DNA]</scope>
    <source>
        <strain evidence="3">albino</strain>
    </source>
</reference>
<protein>
    <recommendedName>
        <fullName evidence="4">Nucleoporin Nup54 alpha-helical domain-containing protein</fullName>
    </recommendedName>
</protein>
<dbReference type="AlphaFoldDB" id="A0A517L721"/>
<feature type="region of interest" description="Disordered" evidence="1">
    <location>
        <begin position="173"/>
        <end position="380"/>
    </location>
</feature>
<evidence type="ECO:0008006" key="4">
    <source>
        <dbReference type="Google" id="ProtNLM"/>
    </source>
</evidence>
<proteinExistence type="predicted"/>
<evidence type="ECO:0000256" key="1">
    <source>
        <dbReference type="SAM" id="MobiDB-lite"/>
    </source>
</evidence>
<dbReference type="EMBL" id="CP042190">
    <property type="protein sequence ID" value="QDS71430.1"/>
    <property type="molecule type" value="Genomic_DNA"/>
</dbReference>
<feature type="compositionally biased region" description="Polar residues" evidence="1">
    <location>
        <begin position="1"/>
        <end position="14"/>
    </location>
</feature>
<gene>
    <name evidence="2" type="ORF">FKW77_003472</name>
</gene>
<name>A0A517L721_9PEZI</name>
<accession>A0A517L721</accession>
<evidence type="ECO:0000313" key="2">
    <source>
        <dbReference type="EMBL" id="QDS71430.1"/>
    </source>
</evidence>
<dbReference type="PANTHER" id="PTHR21099">
    <property type="entry name" value="RAD201"/>
    <property type="match status" value="1"/>
</dbReference>
<feature type="region of interest" description="Disordered" evidence="1">
    <location>
        <begin position="1"/>
        <end position="29"/>
    </location>
</feature>
<feature type="compositionally biased region" description="Low complexity" evidence="1">
    <location>
        <begin position="331"/>
        <end position="352"/>
    </location>
</feature>
<feature type="compositionally biased region" description="Polar residues" evidence="1">
    <location>
        <begin position="173"/>
        <end position="206"/>
    </location>
</feature>
<dbReference type="Proteomes" id="UP000316270">
    <property type="component" value="Chromosome 6"/>
</dbReference>
<feature type="compositionally biased region" description="Polar residues" evidence="1">
    <location>
        <begin position="255"/>
        <end position="269"/>
    </location>
</feature>